<protein>
    <recommendedName>
        <fullName evidence="3">Glutamyl-tRNA amidotransferase</fullName>
    </recommendedName>
</protein>
<gene>
    <name evidence="1" type="ORF">A3A39_02770</name>
</gene>
<dbReference type="InterPro" id="IPR023168">
    <property type="entry name" value="GatB_Yqey_C_2"/>
</dbReference>
<dbReference type="Pfam" id="PF09424">
    <property type="entry name" value="YqeY"/>
    <property type="match status" value="1"/>
</dbReference>
<comment type="caution">
    <text evidence="1">The sequence shown here is derived from an EMBL/GenBank/DDBJ whole genome shotgun (WGS) entry which is preliminary data.</text>
</comment>
<dbReference type="STRING" id="1798512.A3A39_02770"/>
<organism evidence="1 2">
    <name type="scientific">Candidatus Kaiserbacteria bacterium RIFCSPLOWO2_01_FULL_54_13</name>
    <dbReference type="NCBI Taxonomy" id="1798512"/>
    <lineage>
        <taxon>Bacteria</taxon>
        <taxon>Candidatus Kaiseribacteriota</taxon>
    </lineage>
</organism>
<dbReference type="PANTHER" id="PTHR28055">
    <property type="entry name" value="ALTERED INHERITANCE OF MITOCHONDRIA PROTEIN 41, MITOCHONDRIAL"/>
    <property type="match status" value="1"/>
</dbReference>
<dbReference type="SUPFAM" id="SSF89095">
    <property type="entry name" value="GatB/YqeY motif"/>
    <property type="match status" value="1"/>
</dbReference>
<dbReference type="EMBL" id="MFLZ01000013">
    <property type="protein sequence ID" value="OGG80087.1"/>
    <property type="molecule type" value="Genomic_DNA"/>
</dbReference>
<accession>A0A1F6F2I6</accession>
<evidence type="ECO:0008006" key="3">
    <source>
        <dbReference type="Google" id="ProtNLM"/>
    </source>
</evidence>
<dbReference type="Proteomes" id="UP000177372">
    <property type="component" value="Unassembled WGS sequence"/>
</dbReference>
<reference evidence="1 2" key="1">
    <citation type="journal article" date="2016" name="Nat. Commun.">
        <title>Thousands of microbial genomes shed light on interconnected biogeochemical processes in an aquifer system.</title>
        <authorList>
            <person name="Anantharaman K."/>
            <person name="Brown C.T."/>
            <person name="Hug L.A."/>
            <person name="Sharon I."/>
            <person name="Castelle C.J."/>
            <person name="Probst A.J."/>
            <person name="Thomas B.C."/>
            <person name="Singh A."/>
            <person name="Wilkins M.J."/>
            <person name="Karaoz U."/>
            <person name="Brodie E.L."/>
            <person name="Williams K.H."/>
            <person name="Hubbard S.S."/>
            <person name="Banfield J.F."/>
        </authorList>
    </citation>
    <scope>NUCLEOTIDE SEQUENCE [LARGE SCALE GENOMIC DNA]</scope>
</reference>
<dbReference type="Gene3D" id="1.10.10.410">
    <property type="match status" value="1"/>
</dbReference>
<dbReference type="InterPro" id="IPR019004">
    <property type="entry name" value="YqeY/Aim41"/>
</dbReference>
<evidence type="ECO:0000313" key="1">
    <source>
        <dbReference type="EMBL" id="OGG80087.1"/>
    </source>
</evidence>
<dbReference type="InterPro" id="IPR003789">
    <property type="entry name" value="Asn/Gln_tRNA_amidoTrase-B-like"/>
</dbReference>
<sequence>MLTQKIRSDMTAAMKAKDDLRVQTLRGALAAFVNELVAKGRKPTEELADNDAVTVLKRLAKQRKEAAEVYVKGGRAELAEKETKELKLIEEYLPQMASREEIEKVARVKMQELGIVAGSPAEASAKAGKLTGAVMKEFAGRADGNDVKEVVQNLLSS</sequence>
<dbReference type="Gene3D" id="1.10.1510.10">
    <property type="entry name" value="Uncharacterised protein YqeY/AIM41 PF09424, N-terminal domain"/>
    <property type="match status" value="1"/>
</dbReference>
<dbReference type="InterPro" id="IPR042184">
    <property type="entry name" value="YqeY/Aim41_N"/>
</dbReference>
<evidence type="ECO:0000313" key="2">
    <source>
        <dbReference type="Proteomes" id="UP000177372"/>
    </source>
</evidence>
<name>A0A1F6F2I6_9BACT</name>
<dbReference type="AlphaFoldDB" id="A0A1F6F2I6"/>
<dbReference type="PANTHER" id="PTHR28055:SF1">
    <property type="entry name" value="ALTERED INHERITANCE OF MITOCHONDRIA PROTEIN 41, MITOCHONDRIAL"/>
    <property type="match status" value="1"/>
</dbReference>
<proteinExistence type="predicted"/>
<dbReference type="GO" id="GO:0016884">
    <property type="term" value="F:carbon-nitrogen ligase activity, with glutamine as amido-N-donor"/>
    <property type="evidence" value="ECO:0007669"/>
    <property type="project" value="InterPro"/>
</dbReference>